<accession>A0A7J0G7N1</accession>
<organism evidence="4 5">
    <name type="scientific">Actinidia rufa</name>
    <dbReference type="NCBI Taxonomy" id="165716"/>
    <lineage>
        <taxon>Eukaryota</taxon>
        <taxon>Viridiplantae</taxon>
        <taxon>Streptophyta</taxon>
        <taxon>Embryophyta</taxon>
        <taxon>Tracheophyta</taxon>
        <taxon>Spermatophyta</taxon>
        <taxon>Magnoliopsida</taxon>
        <taxon>eudicotyledons</taxon>
        <taxon>Gunneridae</taxon>
        <taxon>Pentapetalae</taxon>
        <taxon>asterids</taxon>
        <taxon>Ericales</taxon>
        <taxon>Actinidiaceae</taxon>
        <taxon>Actinidia</taxon>
    </lineage>
</organism>
<feature type="domain" description="RING-type" evidence="3">
    <location>
        <begin position="252"/>
        <end position="293"/>
    </location>
</feature>
<evidence type="ECO:0000313" key="4">
    <source>
        <dbReference type="EMBL" id="GFZ06779.1"/>
    </source>
</evidence>
<dbReference type="PROSITE" id="PS50089">
    <property type="entry name" value="ZF_RING_2"/>
    <property type="match status" value="1"/>
</dbReference>
<dbReference type="OrthoDB" id="4348522at2759"/>
<dbReference type="PANTHER" id="PTHR22765">
    <property type="entry name" value="RING FINGER AND PROTEASE ASSOCIATED DOMAIN-CONTAINING"/>
    <property type="match status" value="1"/>
</dbReference>
<keyword evidence="5" id="KW-1185">Reference proteome</keyword>
<sequence>MASVNEVQDLKIRMFKWNDKFHNVNESQGLFMLRVKNQTKDDHGVLAVFDLTWLSTRDMTERLVSQAIEGIKSFSEDTTERFRKAVSSHLLSCFRFNIERPPTVLIVVDIYESRTMNCTRKRAYSSGFPSQTQDLEDGNDGEKRQVRDARSYKKDLLSWIQKKTFVDDVSPTVSEVKKRKVGDARSYKKELMSRTRRNLFFSEVETIRSKIRSLLEEPMVEPIATDEPKGLCEVEAAVKVQEFYGREPVDVCSICLDGVSRGVMVAETPCKHFFHRDCLFQWLPNTSCCPLCRSFCATIIQ</sequence>
<dbReference type="InterPro" id="IPR001841">
    <property type="entry name" value="Znf_RING"/>
</dbReference>
<keyword evidence="1" id="KW-0862">Zinc</keyword>
<dbReference type="EMBL" id="BJWL01000018">
    <property type="protein sequence ID" value="GFZ06779.1"/>
    <property type="molecule type" value="Genomic_DNA"/>
</dbReference>
<dbReference type="GO" id="GO:0061630">
    <property type="term" value="F:ubiquitin protein ligase activity"/>
    <property type="evidence" value="ECO:0007669"/>
    <property type="project" value="TreeGrafter"/>
</dbReference>
<keyword evidence="1" id="KW-0479">Metal-binding</keyword>
<dbReference type="GO" id="GO:0008270">
    <property type="term" value="F:zinc ion binding"/>
    <property type="evidence" value="ECO:0007669"/>
    <property type="project" value="UniProtKB-KW"/>
</dbReference>
<comment type="caution">
    <text evidence="4">The sequence shown here is derived from an EMBL/GenBank/DDBJ whole genome shotgun (WGS) entry which is preliminary data.</text>
</comment>
<dbReference type="GO" id="GO:0006511">
    <property type="term" value="P:ubiquitin-dependent protein catabolic process"/>
    <property type="evidence" value="ECO:0007669"/>
    <property type="project" value="TreeGrafter"/>
</dbReference>
<dbReference type="Gene3D" id="3.30.40.10">
    <property type="entry name" value="Zinc/RING finger domain, C3HC4 (zinc finger)"/>
    <property type="match status" value="1"/>
</dbReference>
<protein>
    <recommendedName>
        <fullName evidence="3">RING-type domain-containing protein</fullName>
    </recommendedName>
</protein>
<keyword evidence="1" id="KW-0863">Zinc-finger</keyword>
<evidence type="ECO:0000256" key="1">
    <source>
        <dbReference type="PROSITE-ProRule" id="PRU00175"/>
    </source>
</evidence>
<reference evidence="4 5" key="1">
    <citation type="submission" date="2019-07" db="EMBL/GenBank/DDBJ databases">
        <title>De Novo Assembly of kiwifruit Actinidia rufa.</title>
        <authorList>
            <person name="Sugita-Konishi S."/>
            <person name="Sato K."/>
            <person name="Mori E."/>
            <person name="Abe Y."/>
            <person name="Kisaki G."/>
            <person name="Hamano K."/>
            <person name="Suezawa K."/>
            <person name="Otani M."/>
            <person name="Fukuda T."/>
            <person name="Manabe T."/>
            <person name="Gomi K."/>
            <person name="Tabuchi M."/>
            <person name="Akimitsu K."/>
            <person name="Kataoka I."/>
        </authorList>
    </citation>
    <scope>NUCLEOTIDE SEQUENCE [LARGE SCALE GENOMIC DNA]</scope>
    <source>
        <strain evidence="5">cv. Fuchu</strain>
    </source>
</reference>
<evidence type="ECO:0000256" key="2">
    <source>
        <dbReference type="SAM" id="MobiDB-lite"/>
    </source>
</evidence>
<gene>
    <name evidence="4" type="ORF">Acr_18g0009490</name>
</gene>
<feature type="region of interest" description="Disordered" evidence="2">
    <location>
        <begin position="124"/>
        <end position="146"/>
    </location>
</feature>
<dbReference type="InterPro" id="IPR013083">
    <property type="entry name" value="Znf_RING/FYVE/PHD"/>
</dbReference>
<dbReference type="Proteomes" id="UP000585474">
    <property type="component" value="Unassembled WGS sequence"/>
</dbReference>
<name>A0A7J0G7N1_9ERIC</name>
<dbReference type="Pfam" id="PF13639">
    <property type="entry name" value="zf-RING_2"/>
    <property type="match status" value="1"/>
</dbReference>
<dbReference type="InterPro" id="IPR051826">
    <property type="entry name" value="E3_ubiquitin-ligase_domain"/>
</dbReference>
<proteinExistence type="predicted"/>
<dbReference type="SUPFAM" id="SSF57850">
    <property type="entry name" value="RING/U-box"/>
    <property type="match status" value="1"/>
</dbReference>
<evidence type="ECO:0000259" key="3">
    <source>
        <dbReference type="PROSITE" id="PS50089"/>
    </source>
</evidence>
<dbReference type="AlphaFoldDB" id="A0A7J0G7N1"/>
<dbReference type="PANTHER" id="PTHR22765:SF434">
    <property type="entry name" value="GB|AAD18119.1-RELATED"/>
    <property type="match status" value="1"/>
</dbReference>
<evidence type="ECO:0000313" key="5">
    <source>
        <dbReference type="Proteomes" id="UP000585474"/>
    </source>
</evidence>
<dbReference type="SMART" id="SM00184">
    <property type="entry name" value="RING"/>
    <property type="match status" value="1"/>
</dbReference>